<keyword evidence="3" id="KW-1185">Reference proteome</keyword>
<proteinExistence type="predicted"/>
<dbReference type="RefSeq" id="WP_290359903.1">
    <property type="nucleotide sequence ID" value="NZ_JAUHHC010000004.1"/>
</dbReference>
<dbReference type="Proteomes" id="UP001228044">
    <property type="component" value="Unassembled WGS sequence"/>
</dbReference>
<comment type="caution">
    <text evidence="2">The sequence shown here is derived from an EMBL/GenBank/DDBJ whole genome shotgun (WGS) entry which is preliminary data.</text>
</comment>
<accession>A0ABT8DWT9</accession>
<dbReference type="EMBL" id="JAUHHC010000004">
    <property type="protein sequence ID" value="MDN3921583.1"/>
    <property type="molecule type" value="Genomic_DNA"/>
</dbReference>
<evidence type="ECO:0000313" key="3">
    <source>
        <dbReference type="Proteomes" id="UP001228044"/>
    </source>
</evidence>
<evidence type="ECO:0000256" key="1">
    <source>
        <dbReference type="SAM" id="MobiDB-lite"/>
    </source>
</evidence>
<protein>
    <recommendedName>
        <fullName evidence="4">Flagellar hook-length control protein FliK</fullName>
    </recommendedName>
</protein>
<evidence type="ECO:0000313" key="2">
    <source>
        <dbReference type="EMBL" id="MDN3921583.1"/>
    </source>
</evidence>
<name>A0ABT8DWT9_9BURK</name>
<organism evidence="2 3">
    <name type="scientific">Roseateles violae</name>
    <dbReference type="NCBI Taxonomy" id="3058042"/>
    <lineage>
        <taxon>Bacteria</taxon>
        <taxon>Pseudomonadati</taxon>
        <taxon>Pseudomonadota</taxon>
        <taxon>Betaproteobacteria</taxon>
        <taxon>Burkholderiales</taxon>
        <taxon>Sphaerotilaceae</taxon>
        <taxon>Roseateles</taxon>
    </lineage>
</organism>
<feature type="region of interest" description="Disordered" evidence="1">
    <location>
        <begin position="217"/>
        <end position="236"/>
    </location>
</feature>
<gene>
    <name evidence="2" type="ORF">QWJ38_14915</name>
</gene>
<sequence>MSNPLNALGAISAVRPILAWQPDVGPAPAQVGELLRMLVEAGAQGELLASDGRGLRLPLPAGTAGAGEELLLRVLATQPKLELQLLERAGAALKSAATPMPSQASAPGQAAAAAQDDIAALRPDQAWLQLRLRAAAPPKAAPASLATLAGQWREQVLAELQRGGPPARSAQAAELPAGGAAALAAAEAAPAPIQLLGWNGQALLLRLLSPQAPIWPVTTPHQDEEPPPDEAAPEQQAFAADEPGEGLRLGLVLSLNGDWLHVLLQWQQGLLIHFSAEKAETLQQMRALLPRVAAALAAVPLPLRHCQLSATPPLLPPLPQEQHSRGISHGSSNALFRAAAEIAGVLQAA</sequence>
<reference evidence="2 3" key="1">
    <citation type="submission" date="2023-06" db="EMBL/GenBank/DDBJ databases">
        <title>Pelomonas sp. PFR6 16S ribosomal RNA gene Genome sequencing and assembly.</title>
        <authorList>
            <person name="Woo H."/>
        </authorList>
    </citation>
    <scope>NUCLEOTIDE SEQUENCE [LARGE SCALE GENOMIC DNA]</scope>
    <source>
        <strain evidence="2 3">PFR6</strain>
    </source>
</reference>
<evidence type="ECO:0008006" key="4">
    <source>
        <dbReference type="Google" id="ProtNLM"/>
    </source>
</evidence>